<dbReference type="Proteomes" id="UP001558713">
    <property type="component" value="Unassembled WGS sequence"/>
</dbReference>
<protein>
    <submittedName>
        <fullName evidence="1">Galactinol synthase 10</fullName>
    </submittedName>
</protein>
<evidence type="ECO:0000313" key="1">
    <source>
        <dbReference type="EMBL" id="KAL1214151.1"/>
    </source>
</evidence>
<reference evidence="1 2" key="1">
    <citation type="submission" date="2024-04" db="EMBL/GenBank/DDBJ databases">
        <title>Genome assembly C_amara_ONT_v2.</title>
        <authorList>
            <person name="Yant L."/>
            <person name="Moore C."/>
            <person name="Slenker M."/>
        </authorList>
    </citation>
    <scope>NUCLEOTIDE SEQUENCE [LARGE SCALE GENOMIC DNA]</scope>
    <source>
        <tissue evidence="1">Leaf</tissue>
    </source>
</reference>
<dbReference type="InterPro" id="IPR029044">
    <property type="entry name" value="Nucleotide-diphossugar_trans"/>
</dbReference>
<gene>
    <name evidence="1" type="ORF">V5N11_005710</name>
</gene>
<name>A0ABD1B5B3_CARAN</name>
<sequence length="81" mass="9397">MDVVGLAKRLRKVKSAYPLVVATLPDVPDEHRQILVAKGRIIREIEPVYPPENQDGYAMAYHIINYHYRKLVLLRRNISSQ</sequence>
<dbReference type="EMBL" id="JBANAX010000322">
    <property type="protein sequence ID" value="KAL1214151.1"/>
    <property type="molecule type" value="Genomic_DNA"/>
</dbReference>
<dbReference type="AlphaFoldDB" id="A0ABD1B5B3"/>
<comment type="caution">
    <text evidence="1">The sequence shown here is derived from an EMBL/GenBank/DDBJ whole genome shotgun (WGS) entry which is preliminary data.</text>
</comment>
<evidence type="ECO:0000313" key="2">
    <source>
        <dbReference type="Proteomes" id="UP001558713"/>
    </source>
</evidence>
<dbReference type="Gene3D" id="3.90.550.10">
    <property type="entry name" value="Spore Coat Polysaccharide Biosynthesis Protein SpsA, Chain A"/>
    <property type="match status" value="1"/>
</dbReference>
<accession>A0ABD1B5B3</accession>
<proteinExistence type="predicted"/>
<organism evidence="1 2">
    <name type="scientific">Cardamine amara subsp. amara</name>
    <dbReference type="NCBI Taxonomy" id="228776"/>
    <lineage>
        <taxon>Eukaryota</taxon>
        <taxon>Viridiplantae</taxon>
        <taxon>Streptophyta</taxon>
        <taxon>Embryophyta</taxon>
        <taxon>Tracheophyta</taxon>
        <taxon>Spermatophyta</taxon>
        <taxon>Magnoliopsida</taxon>
        <taxon>eudicotyledons</taxon>
        <taxon>Gunneridae</taxon>
        <taxon>Pentapetalae</taxon>
        <taxon>rosids</taxon>
        <taxon>malvids</taxon>
        <taxon>Brassicales</taxon>
        <taxon>Brassicaceae</taxon>
        <taxon>Cardamineae</taxon>
        <taxon>Cardamine</taxon>
    </lineage>
</organism>
<keyword evidence="2" id="KW-1185">Reference proteome</keyword>